<evidence type="ECO:0000313" key="3">
    <source>
        <dbReference type="Proteomes" id="UP000248724"/>
    </source>
</evidence>
<dbReference type="Proteomes" id="UP000606991">
    <property type="component" value="Unassembled WGS sequence"/>
</dbReference>
<evidence type="ECO:0000313" key="2">
    <source>
        <dbReference type="EMBL" id="PZR78441.1"/>
    </source>
</evidence>
<evidence type="ECO:0000313" key="4">
    <source>
        <dbReference type="Proteomes" id="UP000606991"/>
    </source>
</evidence>
<accession>A0A934MYR2</accession>
<dbReference type="RefSeq" id="WP_337309540.1">
    <property type="nucleotide sequence ID" value="NZ_JAEKNS010000038.1"/>
</dbReference>
<dbReference type="EMBL" id="QHBU01000257">
    <property type="protein sequence ID" value="PZR78441.1"/>
    <property type="molecule type" value="Genomic_DNA"/>
</dbReference>
<comment type="caution">
    <text evidence="2">The sequence shown here is derived from an EMBL/GenBank/DDBJ whole genome shotgun (WGS) entry which is preliminary data.</text>
</comment>
<gene>
    <name evidence="2" type="ORF">DLM65_13100</name>
    <name evidence="1" type="ORF">JF886_03170</name>
</gene>
<proteinExistence type="predicted"/>
<name>A0A2W6AL31_9BACT</name>
<sequence length="61" mass="6372">MDAAQSRSFPEDAKAMYAACPSPHKRLLLLSGTDHGTQLLHYAVAAQAQAALDTFLASAAA</sequence>
<accession>A0A2W6AL31</accession>
<dbReference type="AlphaFoldDB" id="A0A2W6AL31"/>
<reference evidence="2" key="2">
    <citation type="submission" date="2018-05" db="EMBL/GenBank/DDBJ databases">
        <authorList>
            <person name="Ferrari B."/>
        </authorList>
    </citation>
    <scope>NUCLEOTIDE SEQUENCE</scope>
    <source>
        <strain evidence="2">RRmetagenome_bin12</strain>
    </source>
</reference>
<evidence type="ECO:0000313" key="1">
    <source>
        <dbReference type="EMBL" id="MBJ7593855.1"/>
    </source>
</evidence>
<dbReference type="EMBL" id="JAEKNS010000038">
    <property type="protein sequence ID" value="MBJ7593855.1"/>
    <property type="molecule type" value="Genomic_DNA"/>
</dbReference>
<protein>
    <submittedName>
        <fullName evidence="2">Uncharacterized protein</fullName>
    </submittedName>
</protein>
<organism evidence="2 3">
    <name type="scientific">Candidatus Aeolococcus gillhamiae</name>
    <dbReference type="NCBI Taxonomy" id="3127015"/>
    <lineage>
        <taxon>Bacteria</taxon>
        <taxon>Bacillati</taxon>
        <taxon>Candidatus Dormiibacterota</taxon>
        <taxon>Candidatus Dormibacteria</taxon>
        <taxon>Candidatus Aeolococcales</taxon>
        <taxon>Candidatus Aeolococcaceae</taxon>
        <taxon>Candidatus Aeolococcus</taxon>
    </lineage>
</organism>
<reference evidence="1 4" key="3">
    <citation type="submission" date="2020-10" db="EMBL/GenBank/DDBJ databases">
        <title>Ca. Dormibacterota MAGs.</title>
        <authorList>
            <person name="Montgomery K."/>
        </authorList>
    </citation>
    <scope>NUCLEOTIDE SEQUENCE [LARGE SCALE GENOMIC DNA]</scope>
    <source>
        <strain evidence="1">SC8812_S17_18</strain>
    </source>
</reference>
<dbReference type="Proteomes" id="UP000248724">
    <property type="component" value="Unassembled WGS sequence"/>
</dbReference>
<reference evidence="2 3" key="1">
    <citation type="journal article" date="2017" name="Nature">
        <title>Atmospheric trace gases support primary production in Antarctic desert surface soil.</title>
        <authorList>
            <person name="Ji M."/>
            <person name="Greening C."/>
            <person name="Vanwonterghem I."/>
            <person name="Carere C.R."/>
            <person name="Bay S.K."/>
            <person name="Steen J.A."/>
            <person name="Montgomery K."/>
            <person name="Lines T."/>
            <person name="Beardall J."/>
            <person name="van Dorst J."/>
            <person name="Snape I."/>
            <person name="Stott M.B."/>
            <person name="Hugenholtz P."/>
            <person name="Ferrari B.C."/>
        </authorList>
    </citation>
    <scope>NUCLEOTIDE SEQUENCE [LARGE SCALE GENOMIC DNA]</scope>
    <source>
        <strain evidence="2">RRmetagenome_bin12</strain>
    </source>
</reference>